<name>A0A840PHD5_URETH</name>
<dbReference type="AlphaFoldDB" id="A0A840PHD5"/>
<reference evidence="2 3" key="1">
    <citation type="submission" date="2020-08" db="EMBL/GenBank/DDBJ databases">
        <title>Genomic Encyclopedia of Type Strains, Phase IV (KMG-IV): sequencing the most valuable type-strain genomes for metagenomic binning, comparative biology and taxonomic classification.</title>
        <authorList>
            <person name="Goeker M."/>
        </authorList>
    </citation>
    <scope>NUCLEOTIDE SEQUENCE [LARGE SCALE GENOMIC DNA]</scope>
    <source>
        <strain evidence="2 3">DSM 10633</strain>
    </source>
</reference>
<dbReference type="Pfam" id="PF13346">
    <property type="entry name" value="ABC2_membrane_5"/>
    <property type="match status" value="1"/>
</dbReference>
<dbReference type="RefSeq" id="WP_016836808.1">
    <property type="nucleotide sequence ID" value="NZ_JAAXPW010000001.1"/>
</dbReference>
<protein>
    <recommendedName>
        <fullName evidence="4">ABC-2 transporter permease</fullName>
    </recommendedName>
</protein>
<gene>
    <name evidence="2" type="ORF">HNR36_000206</name>
</gene>
<feature type="transmembrane region" description="Helical" evidence="1">
    <location>
        <begin position="145"/>
        <end position="164"/>
    </location>
</feature>
<organism evidence="2 3">
    <name type="scientific">Ureibacillus thermosphaericus</name>
    <dbReference type="NCBI Taxonomy" id="51173"/>
    <lineage>
        <taxon>Bacteria</taxon>
        <taxon>Bacillati</taxon>
        <taxon>Bacillota</taxon>
        <taxon>Bacilli</taxon>
        <taxon>Bacillales</taxon>
        <taxon>Caryophanaceae</taxon>
        <taxon>Ureibacillus</taxon>
    </lineage>
</organism>
<evidence type="ECO:0000313" key="3">
    <source>
        <dbReference type="Proteomes" id="UP000557217"/>
    </source>
</evidence>
<feature type="transmembrane region" description="Helical" evidence="1">
    <location>
        <begin position="176"/>
        <end position="195"/>
    </location>
</feature>
<accession>A0A840PHD5</accession>
<dbReference type="InterPro" id="IPR025699">
    <property type="entry name" value="ABC2_memb-like"/>
</dbReference>
<keyword evidence="1" id="KW-0812">Transmembrane</keyword>
<dbReference type="PANTHER" id="PTHR41309">
    <property type="entry name" value="MEMBRANE PROTEIN-RELATED"/>
    <property type="match status" value="1"/>
</dbReference>
<keyword evidence="3" id="KW-1185">Reference proteome</keyword>
<sequence length="207" mass="23595">MKALILKDLYVILNQKNSLLMLITLFVIASFFLGDTGMLLIFLTVLSMTLINITLSNDETSHWNRFVNTLPINKADIVKSKYILSLILILFMVIIVFPIFLLTNMITKTFTMVNFISILSIIISGILMMLSFVIPVSIKFGAQKARIFIIAIVFIPIIAINILFNNSLFSNLLELVNLISIISFILAVVMFYLSFKLSVMFFEKKEY</sequence>
<dbReference type="Proteomes" id="UP000557217">
    <property type="component" value="Unassembled WGS sequence"/>
</dbReference>
<dbReference type="PANTHER" id="PTHR41309:SF2">
    <property type="entry name" value="MEMBRANE PROTEIN"/>
    <property type="match status" value="1"/>
</dbReference>
<proteinExistence type="predicted"/>
<evidence type="ECO:0000256" key="1">
    <source>
        <dbReference type="SAM" id="Phobius"/>
    </source>
</evidence>
<feature type="transmembrane region" description="Helical" evidence="1">
    <location>
        <begin position="115"/>
        <end position="138"/>
    </location>
</feature>
<keyword evidence="1" id="KW-0472">Membrane</keyword>
<comment type="caution">
    <text evidence="2">The sequence shown here is derived from an EMBL/GenBank/DDBJ whole genome shotgun (WGS) entry which is preliminary data.</text>
</comment>
<dbReference type="EMBL" id="JACHGZ010000001">
    <property type="protein sequence ID" value="MBB5147825.1"/>
    <property type="molecule type" value="Genomic_DNA"/>
</dbReference>
<evidence type="ECO:0000313" key="2">
    <source>
        <dbReference type="EMBL" id="MBB5147825.1"/>
    </source>
</evidence>
<feature type="transmembrane region" description="Helical" evidence="1">
    <location>
        <begin position="82"/>
        <end position="103"/>
    </location>
</feature>
<feature type="transmembrane region" description="Helical" evidence="1">
    <location>
        <begin position="20"/>
        <end position="46"/>
    </location>
</feature>
<evidence type="ECO:0008006" key="4">
    <source>
        <dbReference type="Google" id="ProtNLM"/>
    </source>
</evidence>
<keyword evidence="1" id="KW-1133">Transmembrane helix</keyword>